<dbReference type="InterPro" id="IPR012337">
    <property type="entry name" value="RNaseH-like_sf"/>
</dbReference>
<dbReference type="InterPro" id="IPR008906">
    <property type="entry name" value="HATC_C_dom"/>
</dbReference>
<evidence type="ECO:0000313" key="5">
    <source>
        <dbReference type="EMBL" id="WJZ95245.1"/>
    </source>
</evidence>
<dbReference type="Proteomes" id="UP001227230">
    <property type="component" value="Chromosome 9"/>
</dbReference>
<protein>
    <recommendedName>
        <fullName evidence="7">HAT C-terminal dimerisation domain-containing protein</fullName>
    </recommendedName>
</protein>
<evidence type="ECO:0008006" key="7">
    <source>
        <dbReference type="Google" id="ProtNLM"/>
    </source>
</evidence>
<evidence type="ECO:0000256" key="1">
    <source>
        <dbReference type="SAM" id="Coils"/>
    </source>
</evidence>
<keyword evidence="1" id="KW-0175">Coiled coil</keyword>
<organism evidence="5 6">
    <name type="scientific">Vitis vinifera</name>
    <name type="common">Grape</name>
    <dbReference type="NCBI Taxonomy" id="29760"/>
    <lineage>
        <taxon>Eukaryota</taxon>
        <taxon>Viridiplantae</taxon>
        <taxon>Streptophyta</taxon>
        <taxon>Embryophyta</taxon>
        <taxon>Tracheophyta</taxon>
        <taxon>Spermatophyta</taxon>
        <taxon>Magnoliopsida</taxon>
        <taxon>eudicotyledons</taxon>
        <taxon>Gunneridae</taxon>
        <taxon>Pentapetalae</taxon>
        <taxon>rosids</taxon>
        <taxon>Vitales</taxon>
        <taxon>Vitaceae</taxon>
        <taxon>Viteae</taxon>
        <taxon>Vitis</taxon>
    </lineage>
</organism>
<accession>A0ABY9CKN9</accession>
<reference evidence="5 6" key="1">
    <citation type="journal article" date="2023" name="Hortic Res">
        <title>The complete reference genome for grapevine (Vitis vinifera L.) genetics and breeding.</title>
        <authorList>
            <person name="Shi X."/>
            <person name="Cao S."/>
            <person name="Wang X."/>
            <person name="Huang S."/>
            <person name="Wang Y."/>
            <person name="Liu Z."/>
            <person name="Liu W."/>
            <person name="Leng X."/>
            <person name="Peng Y."/>
            <person name="Wang N."/>
            <person name="Wang Y."/>
            <person name="Ma Z."/>
            <person name="Xu X."/>
            <person name="Zhang F."/>
            <person name="Xue H."/>
            <person name="Zhong H."/>
            <person name="Wang Y."/>
            <person name="Zhang K."/>
            <person name="Velt A."/>
            <person name="Avia K."/>
            <person name="Holtgrawe D."/>
            <person name="Grimplet J."/>
            <person name="Matus J.T."/>
            <person name="Ware D."/>
            <person name="Wu X."/>
            <person name="Wang H."/>
            <person name="Liu C."/>
            <person name="Fang Y."/>
            <person name="Rustenholz C."/>
            <person name="Cheng Z."/>
            <person name="Xiao H."/>
            <person name="Zhou Y."/>
        </authorList>
    </citation>
    <scope>NUCLEOTIDE SEQUENCE [LARGE SCALE GENOMIC DNA]</scope>
    <source>
        <strain evidence="6">cv. Pinot noir / PN40024</strain>
        <tissue evidence="5">Leaf</tissue>
    </source>
</reference>
<feature type="transmembrane region" description="Helical" evidence="2">
    <location>
        <begin position="1079"/>
        <end position="1098"/>
    </location>
</feature>
<keyword evidence="2" id="KW-0812">Transmembrane</keyword>
<evidence type="ECO:0000259" key="4">
    <source>
        <dbReference type="Pfam" id="PF25483"/>
    </source>
</evidence>
<dbReference type="Pfam" id="PF05699">
    <property type="entry name" value="Dimer_Tnp_hAT"/>
    <property type="match status" value="1"/>
</dbReference>
<dbReference type="Pfam" id="PF25483">
    <property type="entry name" value="DUF7906"/>
    <property type="match status" value="1"/>
</dbReference>
<evidence type="ECO:0000259" key="3">
    <source>
        <dbReference type="Pfam" id="PF05699"/>
    </source>
</evidence>
<feature type="domain" description="HAT C-terminal dimerisation" evidence="3">
    <location>
        <begin position="63"/>
        <end position="145"/>
    </location>
</feature>
<evidence type="ECO:0000256" key="2">
    <source>
        <dbReference type="SAM" id="Phobius"/>
    </source>
</evidence>
<evidence type="ECO:0000313" key="6">
    <source>
        <dbReference type="Proteomes" id="UP001227230"/>
    </source>
</evidence>
<feature type="domain" description="DUF7906" evidence="4">
    <location>
        <begin position="534"/>
        <end position="589"/>
    </location>
</feature>
<sequence length="1108" mass="126471">MHQLCYDLLYEYQSKSKMGQQTSSHGASLVSNLFELTYDEQDLLLKFNLFVHSTSEEGHAKPELDYYLEELVLPRISDFDVLSWWKTNGIKYLTLQMIVQDIYVILVSTVASELAFSTGGRMVSKHRSRLHPNTLEALMCAQSWLGNEMEGGKLTIMDEDDESLLLRGDEMMDRSLYRLICVFLLLFLAGRSYGSPIGTRKTGRSSVFSLFNLKEKSRFWSENVMHSDFNDLESANNGKMGVLNYTEAGNIANYLKLLEVDSIHLPVPVNFIFIGFEGKGNHEFKLHPEELERWFTKIDHIFGHTRVPHIGEVLTPFYKISIDKVQRHHLPIVSHINYNVSVHAIQMSEKVTSVFDNAINVLARRDDVSGNREDEDTFWQVDVDMMDVLFSSLVDYLQLENAYNIFVLNPKHDGKKAKYGYRRGLSESEINFLKENKDLQTKILQSGTIPESVLALEKIKRPLYEKHPMEKFAWTITEDTDTVEWSNICLDALNNVDRFYQGKDTADIIHGKVIQILKGKNEDMKQLFGKELKSGDLSGIHAECLTDTWIGKDRWAFIDLSAGPFSWGPAVGGEGVRTELSLPNVKKTIGAVAEISEDEAEDRLQDAIQEKFAAFGDKDHQAIDILLAEIDIYELFAFKHCKGRKVKLALCEELDERMRDLKNELQSFEGGEYDESHRRKAVDALNRMESWNLFSDTHEEFQNYTVARDTFLAHLGATLWGSMRHIISPSIADGAFHFYDKISFQLFFITQEKVRHIKQLPVDLKALTEGLSSLLLPSQKAMFSQHMLPLSEDPALAMAFSVARRAAAVPLLLVNGTYRKTIRTYLDSSILQHQLQRLNDHGSLKGMHAHSRSTLEVPIFWFLHSEPLLVDKHYQAKALSDMVIVVQSETSSWESHLQCNGKSLLWDLRRPIKAALAAASEHLAGLLPLHLVYSQAHETAIEDWAWSVGCNPLSITSQGWHISQFQSDTVARSYIITTLEESIQLVNSAIHRLVMEHTTEQTFKLFQSQERDLVNKYNHVVGLWRRIATVTGELRYVDAMRLLYTLEDASKGFVGQVNASITLLHPIHCTRQRKVDVEFDMTTIPAFLIVLGVLWLVLRPRRPKPKIN</sequence>
<feature type="coiled-coil region" evidence="1">
    <location>
        <begin position="644"/>
        <end position="671"/>
    </location>
</feature>
<keyword evidence="2" id="KW-0472">Membrane</keyword>
<dbReference type="InterPro" id="IPR057228">
    <property type="entry name" value="DUF7906"/>
</dbReference>
<dbReference type="PANTHER" id="PTHR31515">
    <property type="entry name" value="TRANSMEMBRANE PROTEIN-RELATED"/>
    <property type="match status" value="1"/>
</dbReference>
<dbReference type="PANTHER" id="PTHR31515:SF2">
    <property type="entry name" value="TRANSMEMBRANE PROTEIN"/>
    <property type="match status" value="1"/>
</dbReference>
<name>A0ABY9CKN9_VITVI</name>
<dbReference type="SUPFAM" id="SSF53098">
    <property type="entry name" value="Ribonuclease H-like"/>
    <property type="match status" value="1"/>
</dbReference>
<keyword evidence="6" id="KW-1185">Reference proteome</keyword>
<dbReference type="EMBL" id="CP126656">
    <property type="protein sequence ID" value="WJZ95245.1"/>
    <property type="molecule type" value="Genomic_DNA"/>
</dbReference>
<gene>
    <name evidence="5" type="ORF">VitviT2T_014029</name>
</gene>
<proteinExistence type="predicted"/>
<keyword evidence="2" id="KW-1133">Transmembrane helix</keyword>